<dbReference type="Pfam" id="PF01195">
    <property type="entry name" value="Pept_tRNA_hydro"/>
    <property type="match status" value="1"/>
</dbReference>
<evidence type="ECO:0000313" key="5">
    <source>
        <dbReference type="EMBL" id="KAL1608153.1"/>
    </source>
</evidence>
<gene>
    <name evidence="5" type="ORF">SLS60_003092</name>
</gene>
<feature type="compositionally biased region" description="Basic residues" evidence="4">
    <location>
        <begin position="57"/>
        <end position="67"/>
    </location>
</feature>
<dbReference type="EMBL" id="JAKJXO020000003">
    <property type="protein sequence ID" value="KAL1608153.1"/>
    <property type="molecule type" value="Genomic_DNA"/>
</dbReference>
<dbReference type="SUPFAM" id="SSF53178">
    <property type="entry name" value="Peptidyl-tRNA hydrolase-like"/>
    <property type="match status" value="1"/>
</dbReference>
<keyword evidence="3" id="KW-0694">RNA-binding</keyword>
<feature type="compositionally biased region" description="Low complexity" evidence="4">
    <location>
        <begin position="94"/>
        <end position="107"/>
    </location>
</feature>
<evidence type="ECO:0008006" key="7">
    <source>
        <dbReference type="Google" id="ProtNLM"/>
    </source>
</evidence>
<feature type="compositionally biased region" description="Low complexity" evidence="4">
    <location>
        <begin position="28"/>
        <end position="46"/>
    </location>
</feature>
<proteinExistence type="predicted"/>
<feature type="region of interest" description="Disordered" evidence="4">
    <location>
        <begin position="1"/>
        <end position="110"/>
    </location>
</feature>
<keyword evidence="2" id="KW-0378">Hydrolase</keyword>
<dbReference type="InterPro" id="IPR036416">
    <property type="entry name" value="Pept_tRNA_hydro_sf"/>
</dbReference>
<organism evidence="5 6">
    <name type="scientific">Paraconiothyrium brasiliense</name>
    <dbReference type="NCBI Taxonomy" id="300254"/>
    <lineage>
        <taxon>Eukaryota</taxon>
        <taxon>Fungi</taxon>
        <taxon>Dikarya</taxon>
        <taxon>Ascomycota</taxon>
        <taxon>Pezizomycotina</taxon>
        <taxon>Dothideomycetes</taxon>
        <taxon>Pleosporomycetidae</taxon>
        <taxon>Pleosporales</taxon>
        <taxon>Massarineae</taxon>
        <taxon>Didymosphaeriaceae</taxon>
        <taxon>Paraconiothyrium</taxon>
    </lineage>
</organism>
<protein>
    <recommendedName>
        <fullName evidence="7">Peptidyl-tRNA hydrolase</fullName>
    </recommendedName>
</protein>
<sequence>MGKITPSCAHMNTPAPILASADHRPKNVDAPAASNDNDSTNSSQSDFLPLSNPGSRKERRRQIKHARFPSLSSSDTEPSRNSAPPNPARGARDPSSSLSTPSSIPGPMSKNAAQKAYPLLVCSIGNPGSTYAHTLHSAGHTITSHISSVKHYRPFTKGLSGLVARPDNTTYSFGPIQGFRRTQDPGPPAGDDDWTFWQSTSLMNVSGRGVARAWREFSQELARQGREEGRLVVVHDELESALGKVSVRDGSSSAKGHNGIKSAQASLGGVKWWRVGVGIGRPDSREPDVVANYVLRKMHAGEMRAMEKACGSVVAVLREIAEGKR</sequence>
<reference evidence="5 6" key="1">
    <citation type="submission" date="2024-02" db="EMBL/GenBank/DDBJ databases">
        <title>De novo assembly and annotation of 12 fungi associated with fruit tree decline syndrome in Ontario, Canada.</title>
        <authorList>
            <person name="Sulman M."/>
            <person name="Ellouze W."/>
            <person name="Ilyukhin E."/>
        </authorList>
    </citation>
    <scope>NUCLEOTIDE SEQUENCE [LARGE SCALE GENOMIC DNA]</scope>
    <source>
        <strain evidence="5 6">M42-189</strain>
    </source>
</reference>
<dbReference type="PANTHER" id="PTHR17224">
    <property type="entry name" value="PEPTIDYL-TRNA HYDROLASE"/>
    <property type="match status" value="1"/>
</dbReference>
<keyword evidence="6" id="KW-1185">Reference proteome</keyword>
<dbReference type="PANTHER" id="PTHR17224:SF1">
    <property type="entry name" value="PEPTIDYL-TRNA HYDROLASE"/>
    <property type="match status" value="1"/>
</dbReference>
<dbReference type="Gene3D" id="3.40.50.1470">
    <property type="entry name" value="Peptidyl-tRNA hydrolase"/>
    <property type="match status" value="1"/>
</dbReference>
<evidence type="ECO:0000256" key="1">
    <source>
        <dbReference type="ARBA" id="ARBA00022555"/>
    </source>
</evidence>
<name>A0ABR3RUP4_9PLEO</name>
<accession>A0ABR3RUP4</accession>
<keyword evidence="1" id="KW-0820">tRNA-binding</keyword>
<dbReference type="NCBIfam" id="TIGR00447">
    <property type="entry name" value="pth"/>
    <property type="match status" value="1"/>
</dbReference>
<evidence type="ECO:0000256" key="4">
    <source>
        <dbReference type="SAM" id="MobiDB-lite"/>
    </source>
</evidence>
<dbReference type="InterPro" id="IPR001328">
    <property type="entry name" value="Pept_tRNA_hydro"/>
</dbReference>
<evidence type="ECO:0000313" key="6">
    <source>
        <dbReference type="Proteomes" id="UP001521785"/>
    </source>
</evidence>
<comment type="caution">
    <text evidence="5">The sequence shown here is derived from an EMBL/GenBank/DDBJ whole genome shotgun (WGS) entry which is preliminary data.</text>
</comment>
<feature type="compositionally biased region" description="Polar residues" evidence="4">
    <location>
        <begin position="70"/>
        <end position="83"/>
    </location>
</feature>
<evidence type="ECO:0000256" key="3">
    <source>
        <dbReference type="ARBA" id="ARBA00022884"/>
    </source>
</evidence>
<dbReference type="Proteomes" id="UP001521785">
    <property type="component" value="Unassembled WGS sequence"/>
</dbReference>
<evidence type="ECO:0000256" key="2">
    <source>
        <dbReference type="ARBA" id="ARBA00022801"/>
    </source>
</evidence>